<dbReference type="PANTHER" id="PTHR12223:SF20">
    <property type="entry name" value="VIP36-LIKE PROTEIN"/>
    <property type="match status" value="1"/>
</dbReference>
<comment type="subcellular location">
    <subcellularLocation>
        <location evidence="1">Membrane</location>
        <topology evidence="1">Single-pass type I membrane protein</topology>
    </subcellularLocation>
</comment>
<name>A0A3M0IT90_HIRRU</name>
<evidence type="ECO:0000256" key="3">
    <source>
        <dbReference type="ARBA" id="ARBA00022729"/>
    </source>
</evidence>
<keyword evidence="5 6" id="KW-0472">Membrane</keyword>
<dbReference type="GO" id="GO:0000139">
    <property type="term" value="C:Golgi membrane"/>
    <property type="evidence" value="ECO:0007669"/>
    <property type="project" value="TreeGrafter"/>
</dbReference>
<protein>
    <recommendedName>
        <fullName evidence="7">L-type lectin-like domain-containing protein</fullName>
    </recommendedName>
</protein>
<accession>A0A3M0IT90</accession>
<feature type="domain" description="L-type lectin-like" evidence="7">
    <location>
        <begin position="1"/>
        <end position="98"/>
    </location>
</feature>
<keyword evidence="2 6" id="KW-0812">Transmembrane</keyword>
<dbReference type="InterPro" id="IPR005052">
    <property type="entry name" value="Lectin_leg"/>
</dbReference>
<dbReference type="InterPro" id="IPR013320">
    <property type="entry name" value="ConA-like_dom_sf"/>
</dbReference>
<dbReference type="Pfam" id="PF03388">
    <property type="entry name" value="Lectin_leg-like"/>
    <property type="match status" value="1"/>
</dbReference>
<gene>
    <name evidence="8" type="ORF">DUI87_32658</name>
</gene>
<feature type="transmembrane region" description="Helical" evidence="6">
    <location>
        <begin position="135"/>
        <end position="159"/>
    </location>
</feature>
<dbReference type="GO" id="GO:0005789">
    <property type="term" value="C:endoplasmic reticulum membrane"/>
    <property type="evidence" value="ECO:0007669"/>
    <property type="project" value="TreeGrafter"/>
</dbReference>
<dbReference type="OrthoDB" id="270293at2759"/>
<organism evidence="8 9">
    <name type="scientific">Hirundo rustica rustica</name>
    <dbReference type="NCBI Taxonomy" id="333673"/>
    <lineage>
        <taxon>Eukaryota</taxon>
        <taxon>Metazoa</taxon>
        <taxon>Chordata</taxon>
        <taxon>Craniata</taxon>
        <taxon>Vertebrata</taxon>
        <taxon>Euteleostomi</taxon>
        <taxon>Archelosauria</taxon>
        <taxon>Archosauria</taxon>
        <taxon>Dinosauria</taxon>
        <taxon>Saurischia</taxon>
        <taxon>Theropoda</taxon>
        <taxon>Coelurosauria</taxon>
        <taxon>Aves</taxon>
        <taxon>Neognathae</taxon>
        <taxon>Neoaves</taxon>
        <taxon>Telluraves</taxon>
        <taxon>Australaves</taxon>
        <taxon>Passeriformes</taxon>
        <taxon>Sylvioidea</taxon>
        <taxon>Hirundinidae</taxon>
        <taxon>Hirundo</taxon>
    </lineage>
</organism>
<evidence type="ECO:0000313" key="8">
    <source>
        <dbReference type="EMBL" id="RMB91060.1"/>
    </source>
</evidence>
<evidence type="ECO:0000256" key="5">
    <source>
        <dbReference type="ARBA" id="ARBA00023136"/>
    </source>
</evidence>
<dbReference type="GO" id="GO:0006888">
    <property type="term" value="P:endoplasmic reticulum to Golgi vesicle-mediated transport"/>
    <property type="evidence" value="ECO:0007669"/>
    <property type="project" value="TreeGrafter"/>
</dbReference>
<dbReference type="GO" id="GO:0030134">
    <property type="term" value="C:COPII-coated ER to Golgi transport vesicle"/>
    <property type="evidence" value="ECO:0007669"/>
    <property type="project" value="TreeGrafter"/>
</dbReference>
<proteinExistence type="predicted"/>
<sequence length="171" mass="18834">MVNNGSLTYDHDRDGRPTELGGCTAMVRNLAHDTFLVIRYVKRRLTVLMDIDGKHEWRECLDVPGVRLPRGYYFGTSSVTGTCPTTTHHLAEAVPADGGAHAGGGEARPGMLFLPVVDNLKTAGMEAPLEPMSGLALFLIVFFSLVAVVFAIVIGIILYNKWQEQSRKHFY</sequence>
<dbReference type="PROSITE" id="PS51328">
    <property type="entry name" value="L_LECTIN_LIKE"/>
    <property type="match status" value="1"/>
</dbReference>
<evidence type="ECO:0000313" key="9">
    <source>
        <dbReference type="Proteomes" id="UP000269221"/>
    </source>
</evidence>
<dbReference type="EMBL" id="QRBI01000240">
    <property type="protein sequence ID" value="RMB91060.1"/>
    <property type="molecule type" value="Genomic_DNA"/>
</dbReference>
<keyword evidence="3" id="KW-0732">Signal</keyword>
<dbReference type="STRING" id="333673.A0A3M0IT90"/>
<comment type="caution">
    <text evidence="8">The sequence shown here is derived from an EMBL/GenBank/DDBJ whole genome shotgun (WGS) entry which is preliminary data.</text>
</comment>
<dbReference type="Gene3D" id="2.60.120.200">
    <property type="match status" value="1"/>
</dbReference>
<evidence type="ECO:0000256" key="6">
    <source>
        <dbReference type="SAM" id="Phobius"/>
    </source>
</evidence>
<evidence type="ECO:0000256" key="2">
    <source>
        <dbReference type="ARBA" id="ARBA00022692"/>
    </source>
</evidence>
<evidence type="ECO:0000256" key="4">
    <source>
        <dbReference type="ARBA" id="ARBA00022989"/>
    </source>
</evidence>
<dbReference type="SUPFAM" id="SSF49899">
    <property type="entry name" value="Concanavalin A-like lectins/glucanases"/>
    <property type="match status" value="1"/>
</dbReference>
<dbReference type="PANTHER" id="PTHR12223">
    <property type="entry name" value="VESICULAR MANNOSE-BINDING LECTIN"/>
    <property type="match status" value="1"/>
</dbReference>
<dbReference type="GO" id="GO:0005537">
    <property type="term" value="F:D-mannose binding"/>
    <property type="evidence" value="ECO:0007669"/>
    <property type="project" value="TreeGrafter"/>
</dbReference>
<dbReference type="InterPro" id="IPR051136">
    <property type="entry name" value="Intracellular_Lectin-GPT"/>
</dbReference>
<dbReference type="AlphaFoldDB" id="A0A3M0IT90"/>
<evidence type="ECO:0000259" key="7">
    <source>
        <dbReference type="PROSITE" id="PS51328"/>
    </source>
</evidence>
<keyword evidence="9" id="KW-1185">Reference proteome</keyword>
<reference evidence="8 9" key="1">
    <citation type="submission" date="2018-07" db="EMBL/GenBank/DDBJ databases">
        <title>A high quality draft genome assembly of the barn swallow (H. rustica rustica).</title>
        <authorList>
            <person name="Formenti G."/>
            <person name="Chiara M."/>
            <person name="Poveda L."/>
            <person name="Francoijs K.-J."/>
            <person name="Bonisoli-Alquati A."/>
            <person name="Canova L."/>
            <person name="Gianfranceschi L."/>
            <person name="Horner D.S."/>
            <person name="Saino N."/>
        </authorList>
    </citation>
    <scope>NUCLEOTIDE SEQUENCE [LARGE SCALE GENOMIC DNA]</scope>
    <source>
        <strain evidence="8">Chelidonia</strain>
        <tissue evidence="8">Blood</tissue>
    </source>
</reference>
<dbReference type="GO" id="GO:0005793">
    <property type="term" value="C:endoplasmic reticulum-Golgi intermediate compartment"/>
    <property type="evidence" value="ECO:0007669"/>
    <property type="project" value="TreeGrafter"/>
</dbReference>
<evidence type="ECO:0000256" key="1">
    <source>
        <dbReference type="ARBA" id="ARBA00004479"/>
    </source>
</evidence>
<dbReference type="Proteomes" id="UP000269221">
    <property type="component" value="Unassembled WGS sequence"/>
</dbReference>
<keyword evidence="4 6" id="KW-1133">Transmembrane helix</keyword>